<feature type="transmembrane region" description="Helical" evidence="1">
    <location>
        <begin position="65"/>
        <end position="87"/>
    </location>
</feature>
<proteinExistence type="predicted"/>
<evidence type="ECO:0000256" key="1">
    <source>
        <dbReference type="SAM" id="Phobius"/>
    </source>
</evidence>
<name>A0A8J2V258_9PROT</name>
<dbReference type="EMBL" id="BMGH01000001">
    <property type="protein sequence ID" value="GGC97906.1"/>
    <property type="molecule type" value="Genomic_DNA"/>
</dbReference>
<feature type="transmembrane region" description="Helical" evidence="1">
    <location>
        <begin position="37"/>
        <end position="59"/>
    </location>
</feature>
<protein>
    <recommendedName>
        <fullName evidence="2">Fatty acid desaturase domain-containing protein</fullName>
    </recommendedName>
</protein>
<organism evidence="3 4">
    <name type="scientific">Aquisalinus flavus</name>
    <dbReference type="NCBI Taxonomy" id="1526572"/>
    <lineage>
        <taxon>Bacteria</taxon>
        <taxon>Pseudomonadati</taxon>
        <taxon>Pseudomonadota</taxon>
        <taxon>Alphaproteobacteria</taxon>
        <taxon>Parvularculales</taxon>
        <taxon>Parvularculaceae</taxon>
        <taxon>Aquisalinus</taxon>
    </lineage>
</organism>
<dbReference type="AlphaFoldDB" id="A0A8J2V258"/>
<keyword evidence="4" id="KW-1185">Reference proteome</keyword>
<dbReference type="Pfam" id="PF00487">
    <property type="entry name" value="FA_desaturase"/>
    <property type="match status" value="1"/>
</dbReference>
<comment type="caution">
    <text evidence="3">The sequence shown here is derived from an EMBL/GenBank/DDBJ whole genome shotgun (WGS) entry which is preliminary data.</text>
</comment>
<feature type="domain" description="Fatty acid desaturase" evidence="2">
    <location>
        <begin position="66"/>
        <end position="291"/>
    </location>
</feature>
<feature type="transmembrane region" description="Helical" evidence="1">
    <location>
        <begin position="185"/>
        <end position="206"/>
    </location>
</feature>
<sequence length="331" mass="37419">MAIAVIPIKILDLGLFESGEGKLAANRLAGKYMSREIDWRTIVSGTVAFAGLVAVYALGSQLDALWQKALLGMTVQTWLVLFCFNISHEVGHDLIFRRRPQYDRLNKVFGYFMATPTLLPYHAFRETHLDHHRNVNDPERDPNHWIVRGSLPFVIFKIMTVLVGDHIALARYSFRRRDLKIARHYIAFWIGSVALAVALGMTAGWWNLLFFWLIPAWMNYSLVFTGVAVIPHRQSPDAPEKQIMKIALLPQGLQQISTVLHASHNYHLLHHLYPRVASYHYPALAKELYALQEDPSLLDGRQAENPFADRAAAAGRIAGAATGEDRIYAAQ</sequence>
<feature type="transmembrane region" description="Helical" evidence="1">
    <location>
        <begin position="212"/>
        <end position="231"/>
    </location>
</feature>
<dbReference type="GO" id="GO:0006629">
    <property type="term" value="P:lipid metabolic process"/>
    <property type="evidence" value="ECO:0007669"/>
    <property type="project" value="InterPro"/>
</dbReference>
<reference evidence="3" key="1">
    <citation type="journal article" date="2014" name="Int. J. Syst. Evol. Microbiol.">
        <title>Complete genome sequence of Corynebacterium casei LMG S-19264T (=DSM 44701T), isolated from a smear-ripened cheese.</title>
        <authorList>
            <consortium name="US DOE Joint Genome Institute (JGI-PGF)"/>
            <person name="Walter F."/>
            <person name="Albersmeier A."/>
            <person name="Kalinowski J."/>
            <person name="Ruckert C."/>
        </authorList>
    </citation>
    <scope>NUCLEOTIDE SEQUENCE</scope>
    <source>
        <strain evidence="3">CGMCC 1.12921</strain>
    </source>
</reference>
<dbReference type="InterPro" id="IPR012171">
    <property type="entry name" value="Fatty_acid_desaturase"/>
</dbReference>
<keyword evidence="1" id="KW-0472">Membrane</keyword>
<keyword evidence="1" id="KW-1133">Transmembrane helix</keyword>
<dbReference type="GO" id="GO:0016491">
    <property type="term" value="F:oxidoreductase activity"/>
    <property type="evidence" value="ECO:0007669"/>
    <property type="project" value="InterPro"/>
</dbReference>
<dbReference type="PANTHER" id="PTHR32100">
    <property type="entry name" value="OMEGA-6 FATTY ACID DESATURASE, CHLOROPLASTIC"/>
    <property type="match status" value="1"/>
</dbReference>
<feature type="transmembrane region" description="Helical" evidence="1">
    <location>
        <begin position="145"/>
        <end position="164"/>
    </location>
</feature>
<gene>
    <name evidence="3" type="ORF">GCM10011342_03540</name>
</gene>
<dbReference type="Proteomes" id="UP000613582">
    <property type="component" value="Unassembled WGS sequence"/>
</dbReference>
<evidence type="ECO:0000313" key="3">
    <source>
        <dbReference type="EMBL" id="GGC97906.1"/>
    </source>
</evidence>
<reference evidence="3" key="2">
    <citation type="submission" date="2020-09" db="EMBL/GenBank/DDBJ databases">
        <authorList>
            <person name="Sun Q."/>
            <person name="Zhou Y."/>
        </authorList>
    </citation>
    <scope>NUCLEOTIDE SEQUENCE</scope>
    <source>
        <strain evidence="3">CGMCC 1.12921</strain>
    </source>
</reference>
<evidence type="ECO:0000313" key="4">
    <source>
        <dbReference type="Proteomes" id="UP000613582"/>
    </source>
</evidence>
<feature type="transmembrane region" description="Helical" evidence="1">
    <location>
        <begin position="108"/>
        <end position="125"/>
    </location>
</feature>
<keyword evidence="1" id="KW-0812">Transmembrane</keyword>
<evidence type="ECO:0000259" key="2">
    <source>
        <dbReference type="Pfam" id="PF00487"/>
    </source>
</evidence>
<dbReference type="InterPro" id="IPR005804">
    <property type="entry name" value="FA_desaturase_dom"/>
</dbReference>
<accession>A0A8J2V258</accession>